<evidence type="ECO:0000256" key="8">
    <source>
        <dbReference type="ARBA" id="ARBA00022833"/>
    </source>
</evidence>
<dbReference type="GO" id="GO:0046872">
    <property type="term" value="F:metal ion binding"/>
    <property type="evidence" value="ECO:0007669"/>
    <property type="project" value="UniProtKB-KW"/>
</dbReference>
<dbReference type="InterPro" id="IPR007174">
    <property type="entry name" value="Las1"/>
</dbReference>
<feature type="domain" description="Metallo-beta-lactamase" evidence="11">
    <location>
        <begin position="368"/>
        <end position="532"/>
    </location>
</feature>
<feature type="region of interest" description="Disordered" evidence="10">
    <location>
        <begin position="574"/>
        <end position="593"/>
    </location>
</feature>
<organism evidence="12 13">
    <name type="scientific">Coniella lustricola</name>
    <dbReference type="NCBI Taxonomy" id="2025994"/>
    <lineage>
        <taxon>Eukaryota</taxon>
        <taxon>Fungi</taxon>
        <taxon>Dikarya</taxon>
        <taxon>Ascomycota</taxon>
        <taxon>Pezizomycotina</taxon>
        <taxon>Sordariomycetes</taxon>
        <taxon>Sordariomycetidae</taxon>
        <taxon>Diaporthales</taxon>
        <taxon>Schizoparmaceae</taxon>
        <taxon>Coniella</taxon>
    </lineage>
</organism>
<evidence type="ECO:0000313" key="12">
    <source>
        <dbReference type="EMBL" id="PSR94319.1"/>
    </source>
</evidence>
<keyword evidence="7" id="KW-0378">Hydrolase</keyword>
<evidence type="ECO:0000256" key="3">
    <source>
        <dbReference type="ARBA" id="ARBA00004963"/>
    </source>
</evidence>
<dbReference type="Proteomes" id="UP000241462">
    <property type="component" value="Unassembled WGS sequence"/>
</dbReference>
<keyword evidence="8" id="KW-0862">Zinc</keyword>
<dbReference type="GO" id="GO:0019243">
    <property type="term" value="P:methylglyoxal catabolic process to D-lactate via S-lactoyl-glutathione"/>
    <property type="evidence" value="ECO:0007669"/>
    <property type="project" value="InterPro"/>
</dbReference>
<dbReference type="InterPro" id="IPR032282">
    <property type="entry name" value="HAGH_C"/>
</dbReference>
<evidence type="ECO:0000256" key="4">
    <source>
        <dbReference type="ARBA" id="ARBA00006759"/>
    </source>
</evidence>
<dbReference type="Pfam" id="PF16123">
    <property type="entry name" value="HAGH_C"/>
    <property type="match status" value="1"/>
</dbReference>
<comment type="catalytic activity">
    <reaction evidence="1">
        <text>an S-(2-hydroxyacyl)glutathione + H2O = a 2-hydroxy carboxylate + glutathione + H(+)</text>
        <dbReference type="Rhea" id="RHEA:21864"/>
        <dbReference type="ChEBI" id="CHEBI:15377"/>
        <dbReference type="ChEBI" id="CHEBI:15378"/>
        <dbReference type="ChEBI" id="CHEBI:57925"/>
        <dbReference type="ChEBI" id="CHEBI:58896"/>
        <dbReference type="ChEBI" id="CHEBI:71261"/>
        <dbReference type="EC" id="3.1.2.6"/>
    </reaction>
</comment>
<dbReference type="EC" id="3.1.2.6" evidence="5"/>
<keyword evidence="13" id="KW-1185">Reference proteome</keyword>
<reference evidence="12 13" key="1">
    <citation type="journal article" date="2018" name="Mycol. Prog.">
        <title>Coniella lustricola, a new species from submerged detritus.</title>
        <authorList>
            <person name="Raudabaugh D.B."/>
            <person name="Iturriaga T."/>
            <person name="Carver A."/>
            <person name="Mondo S."/>
            <person name="Pangilinan J."/>
            <person name="Lipzen A."/>
            <person name="He G."/>
            <person name="Amirebrahimi M."/>
            <person name="Grigoriev I.V."/>
            <person name="Miller A.N."/>
        </authorList>
    </citation>
    <scope>NUCLEOTIDE SEQUENCE [LARGE SCALE GENOMIC DNA]</scope>
    <source>
        <strain evidence="12 13">B22-T-1</strain>
    </source>
</reference>
<dbReference type="HAMAP" id="MF_01374">
    <property type="entry name" value="Glyoxalase_2"/>
    <property type="match status" value="1"/>
</dbReference>
<feature type="compositionally biased region" description="Low complexity" evidence="10">
    <location>
        <begin position="612"/>
        <end position="629"/>
    </location>
</feature>
<dbReference type="InterPro" id="IPR001279">
    <property type="entry name" value="Metallo-B-lactamas"/>
</dbReference>
<dbReference type="CDD" id="cd07723">
    <property type="entry name" value="hydroxyacylglutathione_hydrolase_MBL-fold"/>
    <property type="match status" value="1"/>
</dbReference>
<accession>A0A2T3AF09</accession>
<comment type="similarity">
    <text evidence="4">Belongs to the metallo-beta-lactamase superfamily. Glyoxalase II family.</text>
</comment>
<comment type="pathway">
    <text evidence="3">Secondary metabolite metabolism; methylglyoxal degradation; (R)-lactate from methylglyoxal: step 2/2.</text>
</comment>
<dbReference type="InterPro" id="IPR011992">
    <property type="entry name" value="EF-hand-dom_pair"/>
</dbReference>
<evidence type="ECO:0000256" key="1">
    <source>
        <dbReference type="ARBA" id="ARBA00001623"/>
    </source>
</evidence>
<dbReference type="OrthoDB" id="515692at2759"/>
<evidence type="ECO:0000313" key="13">
    <source>
        <dbReference type="Proteomes" id="UP000241462"/>
    </source>
</evidence>
<evidence type="ECO:0000256" key="2">
    <source>
        <dbReference type="ARBA" id="ARBA00001947"/>
    </source>
</evidence>
<feature type="compositionally biased region" description="Low complexity" evidence="10">
    <location>
        <begin position="294"/>
        <end position="308"/>
    </location>
</feature>
<proteinExistence type="inferred from homology"/>
<dbReference type="Gene3D" id="3.60.15.10">
    <property type="entry name" value="Ribonuclease Z/Hydroxyacylglutathione hydrolase-like"/>
    <property type="match status" value="1"/>
</dbReference>
<dbReference type="PANTHER" id="PTHR11935">
    <property type="entry name" value="BETA LACTAMASE DOMAIN"/>
    <property type="match status" value="1"/>
</dbReference>
<dbReference type="InterPro" id="IPR035680">
    <property type="entry name" value="Clx_II_MBL"/>
</dbReference>
<dbReference type="InterPro" id="IPR036866">
    <property type="entry name" value="RibonucZ/Hydroxyglut_hydro"/>
</dbReference>
<evidence type="ECO:0000256" key="6">
    <source>
        <dbReference type="ARBA" id="ARBA00022723"/>
    </source>
</evidence>
<dbReference type="SUPFAM" id="SSF47473">
    <property type="entry name" value="EF-hand"/>
    <property type="match status" value="1"/>
</dbReference>
<sequence>MVQFVFTPWCNRAELLKVRAQLYPHASFTTTATVPSKARTKAAPPLPPSSSWWASENELRAVERAVARVFMWVHRGGCPHVVESTALLMAAIVFDARGGHDAVAAAGVTAGYLVGFTRFVTGLLDSHQDKARKLSMYGIAKTLGLPASFVELRHQGTHEPMPSLGQLRPAARRALVWIWEYYWKNLPEVEQPVEESEGQSVTRDGNSNGAGKSTATLMIATSASSRLIRQLSKWNETLVLRVLADVGVSSRDAGILLRAVKLSRALRDLPTEGLVEAEYLSQDELMVELTQAQDELQQQESQDTQSSEGAQARRVTGKRKYSGCDNDEAAARGGWRRWHGSWTPKPIGLTISRAMHIQSIPMWVGSSNNYAYLVSDEKTKDAVIIDPANPPEVIPVLKEAISSGKINLTAIVNTHHHWDHAGGNKKLKAELNLPDLAIIAGKDSEGVTQTPPNGSGFKLGNIAVKGLYTPCHTQDSICWFFEDGDQKVVFTGDTLFHAGCGKFFEGNAKEMNTALNKTLAALPNDTVVFPGHEYTKSNVKFAVSVLQNESVKKLAKFAEENQETQGKFTIGDEKEHNPFMRTSDPDMQKATGKTDPVDVMHALREMKNNFKGGAAAASSTTSAKPAPAARQSKLAKEHDITAQEEAEIKEAFALFSEPMKGEKEGVMPIGDVRRAMIALDIPPKDKNELTEFTSILDPDDEGYTTYPSFVAICALKFHARDHGSNAHSREVNEAFGLFTGVDDDGEPTSSVITMAHLRRVAALLKEEVDEELLRDMVLEANGGSGISKGVRKGDFENIMKRAGVWR</sequence>
<dbReference type="STRING" id="2025994.A0A2T3AF09"/>
<dbReference type="EMBL" id="KZ678399">
    <property type="protein sequence ID" value="PSR94319.1"/>
    <property type="molecule type" value="Genomic_DNA"/>
</dbReference>
<dbReference type="GO" id="GO:0004416">
    <property type="term" value="F:hydroxyacylglutathione hydrolase activity"/>
    <property type="evidence" value="ECO:0007669"/>
    <property type="project" value="UniProtKB-EC"/>
</dbReference>
<evidence type="ECO:0000256" key="9">
    <source>
        <dbReference type="ARBA" id="ARBA00031044"/>
    </source>
</evidence>
<feature type="region of interest" description="Disordered" evidence="10">
    <location>
        <begin position="612"/>
        <end position="640"/>
    </location>
</feature>
<dbReference type="SMART" id="SM00849">
    <property type="entry name" value="Lactamase_B"/>
    <property type="match status" value="1"/>
</dbReference>
<evidence type="ECO:0000259" key="11">
    <source>
        <dbReference type="SMART" id="SM00849"/>
    </source>
</evidence>
<dbReference type="GO" id="GO:0006364">
    <property type="term" value="P:rRNA processing"/>
    <property type="evidence" value="ECO:0007669"/>
    <property type="project" value="InterPro"/>
</dbReference>
<protein>
    <recommendedName>
        <fullName evidence="5">hydroxyacylglutathione hydrolase</fullName>
        <ecNumber evidence="5">3.1.2.6</ecNumber>
    </recommendedName>
    <alternativeName>
        <fullName evidence="9">Glyoxalase II</fullName>
    </alternativeName>
</protein>
<name>A0A2T3AF09_9PEZI</name>
<evidence type="ECO:0000256" key="7">
    <source>
        <dbReference type="ARBA" id="ARBA00022801"/>
    </source>
</evidence>
<dbReference type="PANTHER" id="PTHR11935:SF94">
    <property type="entry name" value="TENZING NORGAY, ISOFORM C"/>
    <property type="match status" value="1"/>
</dbReference>
<keyword evidence="6" id="KW-0479">Metal-binding</keyword>
<dbReference type="Pfam" id="PF04031">
    <property type="entry name" value="Las1"/>
    <property type="match status" value="1"/>
</dbReference>
<feature type="compositionally biased region" description="Basic and acidic residues" evidence="10">
    <location>
        <begin position="574"/>
        <end position="587"/>
    </location>
</feature>
<evidence type="ECO:0000256" key="10">
    <source>
        <dbReference type="SAM" id="MobiDB-lite"/>
    </source>
</evidence>
<feature type="region of interest" description="Disordered" evidence="10">
    <location>
        <begin position="294"/>
        <end position="323"/>
    </location>
</feature>
<gene>
    <name evidence="12" type="ORF">BD289DRAFT_459357</name>
</gene>
<dbReference type="GO" id="GO:0090730">
    <property type="term" value="C:Las1 complex"/>
    <property type="evidence" value="ECO:0007669"/>
    <property type="project" value="InterPro"/>
</dbReference>
<dbReference type="SUPFAM" id="SSF56281">
    <property type="entry name" value="Metallo-hydrolase/oxidoreductase"/>
    <property type="match status" value="1"/>
</dbReference>
<dbReference type="InParanoid" id="A0A2T3AF09"/>
<dbReference type="Gene3D" id="1.10.238.10">
    <property type="entry name" value="EF-hand"/>
    <property type="match status" value="1"/>
</dbReference>
<dbReference type="Pfam" id="PF00753">
    <property type="entry name" value="Lactamase_B"/>
    <property type="match status" value="1"/>
</dbReference>
<dbReference type="UniPathway" id="UPA00619">
    <property type="reaction ID" value="UER00676"/>
</dbReference>
<dbReference type="GO" id="GO:0004519">
    <property type="term" value="F:endonuclease activity"/>
    <property type="evidence" value="ECO:0007669"/>
    <property type="project" value="InterPro"/>
</dbReference>
<dbReference type="InterPro" id="IPR017782">
    <property type="entry name" value="Hydroxyacylglutathione_Hdrlase"/>
</dbReference>
<evidence type="ECO:0000256" key="5">
    <source>
        <dbReference type="ARBA" id="ARBA00011917"/>
    </source>
</evidence>
<dbReference type="AlphaFoldDB" id="A0A2T3AF09"/>
<comment type="cofactor">
    <cofactor evidence="2">
        <name>Zn(2+)</name>
        <dbReference type="ChEBI" id="CHEBI:29105"/>
    </cofactor>
</comment>